<comment type="caution">
    <text evidence="4">The sequence shown here is derived from an EMBL/GenBank/DDBJ whole genome shotgun (WGS) entry which is preliminary data.</text>
</comment>
<dbReference type="Gene3D" id="1.25.40.20">
    <property type="entry name" value="Ankyrin repeat-containing domain"/>
    <property type="match status" value="2"/>
</dbReference>
<dbReference type="AlphaFoldDB" id="A0AAD5WY08"/>
<dbReference type="Proteomes" id="UP001212841">
    <property type="component" value="Unassembled WGS sequence"/>
</dbReference>
<dbReference type="EMBL" id="JADGJD010001731">
    <property type="protein sequence ID" value="KAJ3038414.1"/>
    <property type="molecule type" value="Genomic_DNA"/>
</dbReference>
<dbReference type="InterPro" id="IPR002110">
    <property type="entry name" value="Ankyrin_rpt"/>
</dbReference>
<accession>A0AAD5WY08</accession>
<keyword evidence="1" id="KW-0677">Repeat</keyword>
<dbReference type="PROSITE" id="PS50297">
    <property type="entry name" value="ANK_REP_REGION"/>
    <property type="match status" value="1"/>
</dbReference>
<evidence type="ECO:0000256" key="2">
    <source>
        <dbReference type="ARBA" id="ARBA00023043"/>
    </source>
</evidence>
<dbReference type="PROSITE" id="PS50088">
    <property type="entry name" value="ANK_REPEAT"/>
    <property type="match status" value="1"/>
</dbReference>
<sequence length="589" mass="66687">MFSRERSSPHGSLQQGPHLLDNSVLWSEVTRYLPLRTIASVRRLSRFHASTITSVTLACHAANALYNSRGRFALYDVEIYFRSSFRTQISDSTAAVLVTRLLEKYKLAPPVLPLNRQTTYWRKRKANSSDSGGVFFEIDRPNGCSYSYDPVYWMDHENLSGENAIVKDDPWEWRVNKYDNVKIWRGTKDDFHLAVCANHALCRAARWGLCKTAEVLIKHGACITTHGNLPLLSAAWAGHDHVVRTLMFGDLVRAKLGTRKLKLNIGRELFYAASKGHLSCVRIFVEAGVLFRQSPDHRKMYNCVTAAIARQYPKHEEVALYLLTFLQRYPKLWDQYINPIVPTIVAKSAPKILEKVLENGAPPYYQNQSLLRNLDNPEKFRMLVDKTEAGYHDLHYVLMQCVVQAQRSLVKMVLPKCTKEMMTAALTTVVGKAWFEWCEALLGIAEDLISFGADVGELPVRAIKMLFESGCAGVDLNPTHWLLKIGDRSDAPDLIRYFHSLGADVDAGDEEGVTPLVKALLSGEKGVARVLLECGAGIDLCWRGWVGDLVWTLKELAGMGRERKRKERVYALKLALFRRNALRDYKQIA</sequence>
<gene>
    <name evidence="4" type="ORF">HK097_003180</name>
</gene>
<evidence type="ECO:0000313" key="4">
    <source>
        <dbReference type="EMBL" id="KAJ3038414.1"/>
    </source>
</evidence>
<dbReference type="SMART" id="SM00248">
    <property type="entry name" value="ANK"/>
    <property type="match status" value="5"/>
</dbReference>
<keyword evidence="2 3" id="KW-0040">ANK repeat</keyword>
<dbReference type="InterPro" id="IPR036770">
    <property type="entry name" value="Ankyrin_rpt-contain_sf"/>
</dbReference>
<evidence type="ECO:0000256" key="3">
    <source>
        <dbReference type="PROSITE-ProRule" id="PRU00023"/>
    </source>
</evidence>
<protein>
    <submittedName>
        <fullName evidence="4">Uncharacterized protein</fullName>
    </submittedName>
</protein>
<proteinExistence type="predicted"/>
<feature type="repeat" description="ANK" evidence="3">
    <location>
        <begin position="511"/>
        <end position="539"/>
    </location>
</feature>
<dbReference type="PANTHER" id="PTHR24198">
    <property type="entry name" value="ANKYRIN REPEAT AND PROTEIN KINASE DOMAIN-CONTAINING PROTEIN"/>
    <property type="match status" value="1"/>
</dbReference>
<organism evidence="4 5">
    <name type="scientific">Rhizophlyctis rosea</name>
    <dbReference type="NCBI Taxonomy" id="64517"/>
    <lineage>
        <taxon>Eukaryota</taxon>
        <taxon>Fungi</taxon>
        <taxon>Fungi incertae sedis</taxon>
        <taxon>Chytridiomycota</taxon>
        <taxon>Chytridiomycota incertae sedis</taxon>
        <taxon>Chytridiomycetes</taxon>
        <taxon>Rhizophlyctidales</taxon>
        <taxon>Rhizophlyctidaceae</taxon>
        <taxon>Rhizophlyctis</taxon>
    </lineage>
</organism>
<reference evidence="4" key="1">
    <citation type="submission" date="2020-05" db="EMBL/GenBank/DDBJ databases">
        <title>Phylogenomic resolution of chytrid fungi.</title>
        <authorList>
            <person name="Stajich J.E."/>
            <person name="Amses K."/>
            <person name="Simmons R."/>
            <person name="Seto K."/>
            <person name="Myers J."/>
            <person name="Bonds A."/>
            <person name="Quandt C.A."/>
            <person name="Barry K."/>
            <person name="Liu P."/>
            <person name="Grigoriev I."/>
            <person name="Longcore J.E."/>
            <person name="James T.Y."/>
        </authorList>
    </citation>
    <scope>NUCLEOTIDE SEQUENCE</scope>
    <source>
        <strain evidence="4">JEL0318</strain>
    </source>
</reference>
<evidence type="ECO:0000256" key="1">
    <source>
        <dbReference type="ARBA" id="ARBA00022737"/>
    </source>
</evidence>
<evidence type="ECO:0000313" key="5">
    <source>
        <dbReference type="Proteomes" id="UP001212841"/>
    </source>
</evidence>
<keyword evidence="5" id="KW-1185">Reference proteome</keyword>
<dbReference type="SUPFAM" id="SSF48403">
    <property type="entry name" value="Ankyrin repeat"/>
    <property type="match status" value="1"/>
</dbReference>
<name>A0AAD5WY08_9FUNG</name>
<dbReference type="PANTHER" id="PTHR24198:SF165">
    <property type="entry name" value="ANKYRIN REPEAT-CONTAINING PROTEIN-RELATED"/>
    <property type="match status" value="1"/>
</dbReference>